<protein>
    <submittedName>
        <fullName evidence="3">Uncharacterized protein</fullName>
    </submittedName>
</protein>
<evidence type="ECO:0000313" key="3">
    <source>
        <dbReference type="EMBL" id="ETW76884.1"/>
    </source>
</evidence>
<dbReference type="GeneID" id="20674423"/>
<organism evidence="3 4">
    <name type="scientific">Heterobasidion irregulare (strain TC 32-1)</name>
    <dbReference type="NCBI Taxonomy" id="747525"/>
    <lineage>
        <taxon>Eukaryota</taxon>
        <taxon>Fungi</taxon>
        <taxon>Dikarya</taxon>
        <taxon>Basidiomycota</taxon>
        <taxon>Agaricomycotina</taxon>
        <taxon>Agaricomycetes</taxon>
        <taxon>Russulales</taxon>
        <taxon>Bondarzewiaceae</taxon>
        <taxon>Heterobasidion</taxon>
        <taxon>Heterobasidion annosum species complex</taxon>
    </lineage>
</organism>
<evidence type="ECO:0000256" key="2">
    <source>
        <dbReference type="SAM" id="Phobius"/>
    </source>
</evidence>
<feature type="compositionally biased region" description="Basic and acidic residues" evidence="1">
    <location>
        <begin position="211"/>
        <end position="229"/>
    </location>
</feature>
<dbReference type="RefSeq" id="XP_009551749.1">
    <property type="nucleotide sequence ID" value="XM_009553454.1"/>
</dbReference>
<dbReference type="eggNOG" id="ENOG502S05V">
    <property type="taxonomic scope" value="Eukaryota"/>
</dbReference>
<proteinExistence type="predicted"/>
<keyword evidence="2" id="KW-0812">Transmembrane</keyword>
<dbReference type="OrthoDB" id="3254104at2759"/>
<feature type="region of interest" description="Disordered" evidence="1">
    <location>
        <begin position="211"/>
        <end position="240"/>
    </location>
</feature>
<dbReference type="HOGENOM" id="CLU_037457_1_0_1"/>
<reference evidence="3 4" key="1">
    <citation type="journal article" date="2012" name="New Phytol.">
        <title>Insight into trade-off between wood decay and parasitism from the genome of a fungal forest pathogen.</title>
        <authorList>
            <person name="Olson A."/>
            <person name="Aerts A."/>
            <person name="Asiegbu F."/>
            <person name="Belbahri L."/>
            <person name="Bouzid O."/>
            <person name="Broberg A."/>
            <person name="Canback B."/>
            <person name="Coutinho P.M."/>
            <person name="Cullen D."/>
            <person name="Dalman K."/>
            <person name="Deflorio G."/>
            <person name="van Diepen L.T."/>
            <person name="Dunand C."/>
            <person name="Duplessis S."/>
            <person name="Durling M."/>
            <person name="Gonthier P."/>
            <person name="Grimwood J."/>
            <person name="Fossdal C.G."/>
            <person name="Hansson D."/>
            <person name="Henrissat B."/>
            <person name="Hietala A."/>
            <person name="Himmelstrand K."/>
            <person name="Hoffmeister D."/>
            <person name="Hogberg N."/>
            <person name="James T.Y."/>
            <person name="Karlsson M."/>
            <person name="Kohler A."/>
            <person name="Kues U."/>
            <person name="Lee Y.H."/>
            <person name="Lin Y.C."/>
            <person name="Lind M."/>
            <person name="Lindquist E."/>
            <person name="Lombard V."/>
            <person name="Lucas S."/>
            <person name="Lunden K."/>
            <person name="Morin E."/>
            <person name="Murat C."/>
            <person name="Park J."/>
            <person name="Raffaello T."/>
            <person name="Rouze P."/>
            <person name="Salamov A."/>
            <person name="Schmutz J."/>
            <person name="Solheim H."/>
            <person name="Stahlberg J."/>
            <person name="Velez H."/>
            <person name="de Vries R.P."/>
            <person name="Wiebenga A."/>
            <person name="Woodward S."/>
            <person name="Yakovlev I."/>
            <person name="Garbelotto M."/>
            <person name="Martin F."/>
            <person name="Grigoriev I.V."/>
            <person name="Stenlid J."/>
        </authorList>
    </citation>
    <scope>NUCLEOTIDE SEQUENCE [LARGE SCALE GENOMIC DNA]</scope>
    <source>
        <strain evidence="3 4">TC 32-1</strain>
    </source>
</reference>
<sequence>MTIIHHHIQQDAPDSSPYVRMPSPHPAPVQTQYMRMLLALDAIPRVDNLLECFFTCLLLAEFVLFQGTFASLQSIKVDDGVDGINRSRPTCHTLCTTYLSDVRLSASMAITQVYFSMDMLRSWCIRDGLAVVEVERKLNLAPQQHIPVRVITTLANVIGAQGERFTDTSQATLIVTGVCTVVCGILTFFYSVCKLRRVRLDHIHEVGKERAGKHGEGRLEESKGHEPIRETSIGPRVRAF</sequence>
<keyword evidence="2" id="KW-1133">Transmembrane helix</keyword>
<dbReference type="EMBL" id="KI925464">
    <property type="protein sequence ID" value="ETW76884.1"/>
    <property type="molecule type" value="Genomic_DNA"/>
</dbReference>
<feature type="transmembrane region" description="Helical" evidence="2">
    <location>
        <begin position="171"/>
        <end position="193"/>
    </location>
</feature>
<keyword evidence="2" id="KW-0472">Membrane</keyword>
<evidence type="ECO:0000313" key="4">
    <source>
        <dbReference type="Proteomes" id="UP000030671"/>
    </source>
</evidence>
<dbReference type="Proteomes" id="UP000030671">
    <property type="component" value="Unassembled WGS sequence"/>
</dbReference>
<dbReference type="AlphaFoldDB" id="W4JTV6"/>
<evidence type="ECO:0000256" key="1">
    <source>
        <dbReference type="SAM" id="MobiDB-lite"/>
    </source>
</evidence>
<name>W4JTV6_HETIT</name>
<dbReference type="InParanoid" id="W4JTV6"/>
<gene>
    <name evidence="3" type="ORF">HETIRDRAFT_430162</name>
</gene>
<keyword evidence="4" id="KW-1185">Reference proteome</keyword>
<accession>W4JTV6</accession>
<dbReference type="KEGG" id="hir:HETIRDRAFT_430162"/>